<dbReference type="AlphaFoldDB" id="A0A0N4TC68"/>
<protein>
    <submittedName>
        <fullName evidence="1 3">Uncharacterized protein</fullName>
    </submittedName>
</protein>
<evidence type="ECO:0000313" key="2">
    <source>
        <dbReference type="Proteomes" id="UP000278627"/>
    </source>
</evidence>
<gene>
    <name evidence="1" type="ORF">BPAG_LOCUS5769</name>
</gene>
<organism evidence="3">
    <name type="scientific">Brugia pahangi</name>
    <name type="common">Filarial nematode worm</name>
    <dbReference type="NCBI Taxonomy" id="6280"/>
    <lineage>
        <taxon>Eukaryota</taxon>
        <taxon>Metazoa</taxon>
        <taxon>Ecdysozoa</taxon>
        <taxon>Nematoda</taxon>
        <taxon>Chromadorea</taxon>
        <taxon>Rhabditida</taxon>
        <taxon>Spirurina</taxon>
        <taxon>Spiruromorpha</taxon>
        <taxon>Filarioidea</taxon>
        <taxon>Onchocercidae</taxon>
        <taxon>Brugia</taxon>
    </lineage>
</organism>
<reference evidence="3" key="1">
    <citation type="submission" date="2017-02" db="UniProtKB">
        <authorList>
            <consortium name="WormBaseParasite"/>
        </authorList>
    </citation>
    <scope>IDENTIFICATION</scope>
</reference>
<dbReference type="Proteomes" id="UP000278627">
    <property type="component" value="Unassembled WGS sequence"/>
</dbReference>
<reference evidence="1 2" key="2">
    <citation type="submission" date="2018-11" db="EMBL/GenBank/DDBJ databases">
        <authorList>
            <consortium name="Pathogen Informatics"/>
        </authorList>
    </citation>
    <scope>NUCLEOTIDE SEQUENCE [LARGE SCALE GENOMIC DNA]</scope>
</reference>
<evidence type="ECO:0000313" key="3">
    <source>
        <dbReference type="WBParaSite" id="BPAG_0000580501-mRNA-1"/>
    </source>
</evidence>
<dbReference type="EMBL" id="UZAD01004448">
    <property type="protein sequence ID" value="VDN86955.1"/>
    <property type="molecule type" value="Genomic_DNA"/>
</dbReference>
<accession>A0A0N4TC68</accession>
<name>A0A0N4TC68_BRUPA</name>
<dbReference type="WBParaSite" id="BPAG_0000580501-mRNA-1">
    <property type="protein sequence ID" value="BPAG_0000580501-mRNA-1"/>
    <property type="gene ID" value="BPAG_0000580501"/>
</dbReference>
<keyword evidence="2" id="KW-1185">Reference proteome</keyword>
<sequence length="60" mass="7187">MKLILKRSRIIMQIENNHASIGDLELSNKNETNLEKIENKHASIDDLEIDYFNKTRYYYV</sequence>
<proteinExistence type="predicted"/>
<evidence type="ECO:0000313" key="1">
    <source>
        <dbReference type="EMBL" id="VDN86955.1"/>
    </source>
</evidence>